<dbReference type="InterPro" id="IPR050061">
    <property type="entry name" value="MurCDEF_pg_biosynth"/>
</dbReference>
<evidence type="ECO:0000256" key="7">
    <source>
        <dbReference type="ARBA" id="ARBA00023306"/>
    </source>
</evidence>
<dbReference type="Pfam" id="PF01225">
    <property type="entry name" value="Mur_ligase"/>
    <property type="match status" value="1"/>
</dbReference>
<sequence>MISAKKIHIVGISGAGVSALAVLLRQQGAVVSGSDLETGGHSAENVPADAELLIYSNAVPEDNAERAKAREMGIRQLSYPEALGEYSSGKKIIAVSGTNGKTTTTAMIAAILTEAGLDPTVLVGSKVLAWGSNARLGKSEYLVLEADEYRRAFLNYNPDIVVVTNIAPDHLDYYKDLEDIKTAFFQFTQKIKPGGVLVYNVEDESVSWVAQKYGGQAIGFAASTTNYKLRVPGKYNKANAQAAAAVAAVLGIGDETIKYALESFAGTWRRFERVGKFGETEIISDYAHHPDSVRGTLEAAAKIYDNKKVLMVFQPHQHNRTKNLFHEFVQAFCDSTVDDILLAEIFEVAGREETADRDVSSKDLQVAIAKCGKNARYAKSLADCEEQLRKIAKQYDAVIIMGAGDIYKVADKLVTSNK</sequence>
<evidence type="ECO:0000256" key="6">
    <source>
        <dbReference type="ARBA" id="ARBA00022984"/>
    </source>
</evidence>
<dbReference type="SUPFAM" id="SSF53244">
    <property type="entry name" value="MurD-like peptide ligases, peptide-binding domain"/>
    <property type="match status" value="1"/>
</dbReference>
<evidence type="ECO:0000259" key="11">
    <source>
        <dbReference type="Pfam" id="PF08245"/>
    </source>
</evidence>
<name>A0A1F5Q997_9BACT</name>
<keyword evidence="7" id="KW-0131">Cell cycle</keyword>
<reference evidence="12 13" key="1">
    <citation type="journal article" date="2016" name="Nat. Commun.">
        <title>Thousands of microbial genomes shed light on interconnected biogeochemical processes in an aquifer system.</title>
        <authorList>
            <person name="Anantharaman K."/>
            <person name="Brown C.T."/>
            <person name="Hug L.A."/>
            <person name="Sharon I."/>
            <person name="Castelle C.J."/>
            <person name="Probst A.J."/>
            <person name="Thomas B.C."/>
            <person name="Singh A."/>
            <person name="Wilkins M.J."/>
            <person name="Karaoz U."/>
            <person name="Brodie E.L."/>
            <person name="Williams K.H."/>
            <person name="Hubbard S.S."/>
            <person name="Banfield J.F."/>
        </authorList>
    </citation>
    <scope>NUCLEOTIDE SEQUENCE [LARGE SCALE GENOMIC DNA]</scope>
</reference>
<keyword evidence="1" id="KW-0436">Ligase</keyword>
<dbReference type="GO" id="GO:0009252">
    <property type="term" value="P:peptidoglycan biosynthetic process"/>
    <property type="evidence" value="ECO:0007669"/>
    <property type="project" value="UniProtKB-KW"/>
</dbReference>
<evidence type="ECO:0000256" key="1">
    <source>
        <dbReference type="ARBA" id="ARBA00022598"/>
    </source>
</evidence>
<dbReference type="PANTHER" id="PTHR43445:SF3">
    <property type="entry name" value="UDP-N-ACETYLMURAMATE--L-ALANINE LIGASE"/>
    <property type="match status" value="1"/>
</dbReference>
<dbReference type="GO" id="GO:0016881">
    <property type="term" value="F:acid-amino acid ligase activity"/>
    <property type="evidence" value="ECO:0007669"/>
    <property type="project" value="InterPro"/>
</dbReference>
<dbReference type="SUPFAM" id="SSF53623">
    <property type="entry name" value="MurD-like peptide ligases, catalytic domain"/>
    <property type="match status" value="1"/>
</dbReference>
<evidence type="ECO:0000256" key="5">
    <source>
        <dbReference type="ARBA" id="ARBA00022960"/>
    </source>
</evidence>
<dbReference type="InterPro" id="IPR004101">
    <property type="entry name" value="Mur_ligase_C"/>
</dbReference>
<evidence type="ECO:0000256" key="8">
    <source>
        <dbReference type="ARBA" id="ARBA00023316"/>
    </source>
</evidence>
<dbReference type="GO" id="GO:0005524">
    <property type="term" value="F:ATP binding"/>
    <property type="evidence" value="ECO:0007669"/>
    <property type="project" value="UniProtKB-KW"/>
</dbReference>
<dbReference type="GO" id="GO:0051301">
    <property type="term" value="P:cell division"/>
    <property type="evidence" value="ECO:0007669"/>
    <property type="project" value="UniProtKB-KW"/>
</dbReference>
<feature type="domain" description="Mur ligase C-terminal" evidence="10">
    <location>
        <begin position="269"/>
        <end position="404"/>
    </location>
</feature>
<dbReference type="Gene3D" id="3.40.1190.10">
    <property type="entry name" value="Mur-like, catalytic domain"/>
    <property type="match status" value="1"/>
</dbReference>
<dbReference type="Pfam" id="PF02875">
    <property type="entry name" value="Mur_ligase_C"/>
    <property type="match status" value="1"/>
</dbReference>
<keyword evidence="6" id="KW-0573">Peptidoglycan synthesis</keyword>
<organism evidence="12 13">
    <name type="scientific">Candidatus Doudnabacteria bacterium RIFCSPLOWO2_02_FULL_48_13</name>
    <dbReference type="NCBI Taxonomy" id="1817845"/>
    <lineage>
        <taxon>Bacteria</taxon>
        <taxon>Candidatus Doudnaibacteriota</taxon>
    </lineage>
</organism>
<gene>
    <name evidence="12" type="ORF">A3J05_02270</name>
</gene>
<evidence type="ECO:0000259" key="9">
    <source>
        <dbReference type="Pfam" id="PF01225"/>
    </source>
</evidence>
<proteinExistence type="predicted"/>
<dbReference type="InterPro" id="IPR036565">
    <property type="entry name" value="Mur-like_cat_sf"/>
</dbReference>
<dbReference type="EMBL" id="MFFF01000034">
    <property type="protein sequence ID" value="OGE98380.1"/>
    <property type="molecule type" value="Genomic_DNA"/>
</dbReference>
<dbReference type="GO" id="GO:0008360">
    <property type="term" value="P:regulation of cell shape"/>
    <property type="evidence" value="ECO:0007669"/>
    <property type="project" value="UniProtKB-KW"/>
</dbReference>
<dbReference type="SUPFAM" id="SSF51984">
    <property type="entry name" value="MurCD N-terminal domain"/>
    <property type="match status" value="1"/>
</dbReference>
<dbReference type="Pfam" id="PF08245">
    <property type="entry name" value="Mur_ligase_M"/>
    <property type="match status" value="1"/>
</dbReference>
<evidence type="ECO:0000259" key="10">
    <source>
        <dbReference type="Pfam" id="PF02875"/>
    </source>
</evidence>
<dbReference type="InterPro" id="IPR036615">
    <property type="entry name" value="Mur_ligase_C_dom_sf"/>
</dbReference>
<dbReference type="Gene3D" id="3.40.50.720">
    <property type="entry name" value="NAD(P)-binding Rossmann-like Domain"/>
    <property type="match status" value="2"/>
</dbReference>
<evidence type="ECO:0000313" key="12">
    <source>
        <dbReference type="EMBL" id="OGE98380.1"/>
    </source>
</evidence>
<dbReference type="Gene3D" id="3.90.190.20">
    <property type="entry name" value="Mur ligase, C-terminal domain"/>
    <property type="match status" value="1"/>
</dbReference>
<dbReference type="GO" id="GO:0071555">
    <property type="term" value="P:cell wall organization"/>
    <property type="evidence" value="ECO:0007669"/>
    <property type="project" value="UniProtKB-KW"/>
</dbReference>
<dbReference type="InterPro" id="IPR000713">
    <property type="entry name" value="Mur_ligase_N"/>
</dbReference>
<accession>A0A1F5Q997</accession>
<evidence type="ECO:0008006" key="14">
    <source>
        <dbReference type="Google" id="ProtNLM"/>
    </source>
</evidence>
<keyword evidence="4" id="KW-0067">ATP-binding</keyword>
<feature type="domain" description="Mur ligase central" evidence="11">
    <location>
        <begin position="95"/>
        <end position="213"/>
    </location>
</feature>
<protein>
    <recommendedName>
        <fullName evidence="14">UDP-N-acetylmuramate--L-alanine ligase</fullName>
    </recommendedName>
</protein>
<keyword evidence="2" id="KW-0132">Cell division</keyword>
<dbReference type="Proteomes" id="UP000177235">
    <property type="component" value="Unassembled WGS sequence"/>
</dbReference>
<evidence type="ECO:0000256" key="4">
    <source>
        <dbReference type="ARBA" id="ARBA00022840"/>
    </source>
</evidence>
<keyword evidence="8" id="KW-0961">Cell wall biogenesis/degradation</keyword>
<feature type="domain" description="Mur ligase N-terminal catalytic" evidence="9">
    <location>
        <begin position="6"/>
        <end position="89"/>
    </location>
</feature>
<evidence type="ECO:0000256" key="3">
    <source>
        <dbReference type="ARBA" id="ARBA00022741"/>
    </source>
</evidence>
<dbReference type="AlphaFoldDB" id="A0A1F5Q997"/>
<comment type="caution">
    <text evidence="12">The sequence shown here is derived from an EMBL/GenBank/DDBJ whole genome shotgun (WGS) entry which is preliminary data.</text>
</comment>
<dbReference type="InterPro" id="IPR013221">
    <property type="entry name" value="Mur_ligase_cen"/>
</dbReference>
<keyword evidence="5" id="KW-0133">Cell shape</keyword>
<evidence type="ECO:0000256" key="2">
    <source>
        <dbReference type="ARBA" id="ARBA00022618"/>
    </source>
</evidence>
<dbReference type="PANTHER" id="PTHR43445">
    <property type="entry name" value="UDP-N-ACETYLMURAMATE--L-ALANINE LIGASE-RELATED"/>
    <property type="match status" value="1"/>
</dbReference>
<keyword evidence="3" id="KW-0547">Nucleotide-binding</keyword>
<evidence type="ECO:0000313" key="13">
    <source>
        <dbReference type="Proteomes" id="UP000177235"/>
    </source>
</evidence>